<feature type="transmembrane region" description="Helical" evidence="2">
    <location>
        <begin position="16"/>
        <end position="38"/>
    </location>
</feature>
<dbReference type="AlphaFoldDB" id="A0A1H8EYW2"/>
<proteinExistence type="predicted"/>
<sequence>MRLSDMVLFVPGLPELLVSVVVLLLNAAFLLGVIVLGVRIADASVDDHPESEEIQMRVALLERKVERLEAKLDAAESDDPTE</sequence>
<evidence type="ECO:0000313" key="4">
    <source>
        <dbReference type="Proteomes" id="UP000198775"/>
    </source>
</evidence>
<dbReference type="OrthoDB" id="384978at2157"/>
<gene>
    <name evidence="3" type="ORF">SAMN05216388_1002147</name>
</gene>
<keyword evidence="1" id="KW-0175">Coiled coil</keyword>
<protein>
    <submittedName>
        <fullName evidence="3">Uncharacterized protein</fullName>
    </submittedName>
</protein>
<keyword evidence="2" id="KW-0812">Transmembrane</keyword>
<name>A0A1H8EYW2_9EURY</name>
<accession>A0A1H8EYW2</accession>
<reference evidence="4" key="1">
    <citation type="submission" date="2016-10" db="EMBL/GenBank/DDBJ databases">
        <authorList>
            <person name="Varghese N."/>
            <person name="Submissions S."/>
        </authorList>
    </citation>
    <scope>NUCLEOTIDE SEQUENCE [LARGE SCALE GENOMIC DNA]</scope>
    <source>
        <strain evidence="4">IBRC-M 10043</strain>
    </source>
</reference>
<dbReference type="RefSeq" id="WP_139203407.1">
    <property type="nucleotide sequence ID" value="NZ_FOCX01000002.1"/>
</dbReference>
<evidence type="ECO:0000256" key="1">
    <source>
        <dbReference type="SAM" id="Coils"/>
    </source>
</evidence>
<feature type="coiled-coil region" evidence="1">
    <location>
        <begin position="51"/>
        <end position="78"/>
    </location>
</feature>
<dbReference type="EMBL" id="FOCX01000002">
    <property type="protein sequence ID" value="SEN24649.1"/>
    <property type="molecule type" value="Genomic_DNA"/>
</dbReference>
<organism evidence="3 4">
    <name type="scientific">Halorientalis persicus</name>
    <dbReference type="NCBI Taxonomy" id="1367881"/>
    <lineage>
        <taxon>Archaea</taxon>
        <taxon>Methanobacteriati</taxon>
        <taxon>Methanobacteriota</taxon>
        <taxon>Stenosarchaea group</taxon>
        <taxon>Halobacteria</taxon>
        <taxon>Halobacteriales</taxon>
        <taxon>Haloarculaceae</taxon>
        <taxon>Halorientalis</taxon>
    </lineage>
</organism>
<evidence type="ECO:0000313" key="3">
    <source>
        <dbReference type="EMBL" id="SEN24649.1"/>
    </source>
</evidence>
<evidence type="ECO:0000256" key="2">
    <source>
        <dbReference type="SAM" id="Phobius"/>
    </source>
</evidence>
<keyword evidence="2" id="KW-1133">Transmembrane helix</keyword>
<dbReference type="Proteomes" id="UP000198775">
    <property type="component" value="Unassembled WGS sequence"/>
</dbReference>
<keyword evidence="2" id="KW-0472">Membrane</keyword>
<keyword evidence="4" id="KW-1185">Reference proteome</keyword>